<dbReference type="FunCoup" id="A0A151ZDW8">
    <property type="interactions" value="170"/>
</dbReference>
<evidence type="ECO:0000313" key="3">
    <source>
        <dbReference type="EMBL" id="KYQ92137.1"/>
    </source>
</evidence>
<evidence type="ECO:0000256" key="1">
    <source>
        <dbReference type="SAM" id="Coils"/>
    </source>
</evidence>
<dbReference type="EMBL" id="LODT01000031">
    <property type="protein sequence ID" value="KYQ92137.1"/>
    <property type="molecule type" value="Genomic_DNA"/>
</dbReference>
<keyword evidence="2" id="KW-0812">Transmembrane</keyword>
<dbReference type="Proteomes" id="UP000076078">
    <property type="component" value="Unassembled WGS sequence"/>
</dbReference>
<protein>
    <recommendedName>
        <fullName evidence="5">Transmembrane protein</fullName>
    </recommendedName>
</protein>
<gene>
    <name evidence="3" type="ORF">DLAC_06978</name>
</gene>
<name>A0A151ZDW8_TIELA</name>
<keyword evidence="2" id="KW-0472">Membrane</keyword>
<organism evidence="3 4">
    <name type="scientific">Tieghemostelium lacteum</name>
    <name type="common">Slime mold</name>
    <name type="synonym">Dictyostelium lacteum</name>
    <dbReference type="NCBI Taxonomy" id="361077"/>
    <lineage>
        <taxon>Eukaryota</taxon>
        <taxon>Amoebozoa</taxon>
        <taxon>Evosea</taxon>
        <taxon>Eumycetozoa</taxon>
        <taxon>Dictyostelia</taxon>
        <taxon>Dictyosteliales</taxon>
        <taxon>Raperosteliaceae</taxon>
        <taxon>Tieghemostelium</taxon>
    </lineage>
</organism>
<dbReference type="OMA" id="LEHMEYI"/>
<feature type="coiled-coil region" evidence="1">
    <location>
        <begin position="4"/>
        <end position="31"/>
    </location>
</feature>
<evidence type="ECO:0000256" key="2">
    <source>
        <dbReference type="SAM" id="Phobius"/>
    </source>
</evidence>
<evidence type="ECO:0008006" key="5">
    <source>
        <dbReference type="Google" id="ProtNLM"/>
    </source>
</evidence>
<keyword evidence="4" id="KW-1185">Reference proteome</keyword>
<keyword evidence="2" id="KW-1133">Transmembrane helix</keyword>
<sequence>MKVIEFTDDQLDQMEEQLNLQNEMLLNKVAQKLQIQVIVGLCIVLVVLSLASCVAWLIYRPLISEYYNTKYQQSPTPTVHTPTSFGTPTRKIIFTPIKSR</sequence>
<keyword evidence="1" id="KW-0175">Coiled coil</keyword>
<dbReference type="AlphaFoldDB" id="A0A151ZDW8"/>
<reference evidence="3 4" key="1">
    <citation type="submission" date="2015-12" db="EMBL/GenBank/DDBJ databases">
        <title>Dictyostelia acquired genes for synthesis and detection of signals that induce cell-type specialization by lateral gene transfer from prokaryotes.</title>
        <authorList>
            <person name="Gloeckner G."/>
            <person name="Schaap P."/>
        </authorList>
    </citation>
    <scope>NUCLEOTIDE SEQUENCE [LARGE SCALE GENOMIC DNA]</scope>
    <source>
        <strain evidence="3 4">TK</strain>
    </source>
</reference>
<proteinExistence type="predicted"/>
<comment type="caution">
    <text evidence="3">The sequence shown here is derived from an EMBL/GenBank/DDBJ whole genome shotgun (WGS) entry which is preliminary data.</text>
</comment>
<feature type="transmembrane region" description="Helical" evidence="2">
    <location>
        <begin position="33"/>
        <end position="59"/>
    </location>
</feature>
<evidence type="ECO:0000313" key="4">
    <source>
        <dbReference type="Proteomes" id="UP000076078"/>
    </source>
</evidence>
<dbReference type="InParanoid" id="A0A151ZDW8"/>
<accession>A0A151ZDW8</accession>